<dbReference type="PROSITE" id="PS50885">
    <property type="entry name" value="HAMP"/>
    <property type="match status" value="1"/>
</dbReference>
<dbReference type="GO" id="GO:0006935">
    <property type="term" value="P:chemotaxis"/>
    <property type="evidence" value="ECO:0007669"/>
    <property type="project" value="UniProtKB-ARBA"/>
</dbReference>
<reference evidence="12 13" key="1">
    <citation type="submission" date="2014-07" db="EMBL/GenBank/DDBJ databases">
        <authorList>
            <person name="Urmite Genomes Urmite Genomes"/>
        </authorList>
    </citation>
    <scope>NUCLEOTIDE SEQUENCE [LARGE SCALE GENOMIC DNA]</scope>
    <source>
        <strain evidence="12 13">20_BN</strain>
    </source>
</reference>
<dbReference type="GO" id="GO:0005886">
    <property type="term" value="C:plasma membrane"/>
    <property type="evidence" value="ECO:0007669"/>
    <property type="project" value="UniProtKB-SubCell"/>
</dbReference>
<dbReference type="Pfam" id="PF00015">
    <property type="entry name" value="MCPsignal"/>
    <property type="match status" value="1"/>
</dbReference>
<dbReference type="PANTHER" id="PTHR32089">
    <property type="entry name" value="METHYL-ACCEPTING CHEMOTAXIS PROTEIN MCPB"/>
    <property type="match status" value="1"/>
</dbReference>
<keyword evidence="4" id="KW-0812">Transmembrane</keyword>
<dbReference type="SUPFAM" id="SSF58104">
    <property type="entry name" value="Methyl-accepting chemotaxis protein (MCP) signaling domain"/>
    <property type="match status" value="1"/>
</dbReference>
<dbReference type="PANTHER" id="PTHR32089:SF119">
    <property type="entry name" value="METHYL-ACCEPTING CHEMOTAXIS PROTEIN CTPL"/>
    <property type="match status" value="1"/>
</dbReference>
<dbReference type="Proteomes" id="UP000053902">
    <property type="component" value="Unassembled WGS sequence"/>
</dbReference>
<dbReference type="FunFam" id="1.10.287.950:FF:000001">
    <property type="entry name" value="Methyl-accepting chemotaxis sensory transducer"/>
    <property type="match status" value="1"/>
</dbReference>
<evidence type="ECO:0000256" key="4">
    <source>
        <dbReference type="ARBA" id="ARBA00022692"/>
    </source>
</evidence>
<keyword evidence="2" id="KW-1003">Cell membrane</keyword>
<keyword evidence="6" id="KW-0472">Membrane</keyword>
<feature type="domain" description="Methyl-accepting transducer" evidence="10">
    <location>
        <begin position="383"/>
        <end position="619"/>
    </location>
</feature>
<evidence type="ECO:0000259" key="11">
    <source>
        <dbReference type="PROSITE" id="PS50885"/>
    </source>
</evidence>
<keyword evidence="5" id="KW-1133">Transmembrane helix</keyword>
<sequence>MRLKSLTTFNTLLLVAICLALGATLWWSERALERPYQLMESYLELSQQFQQPVAGNIQSYLASGDALQHSAALQALDTLASDIAALPARFAERLTPSLEQLAQFTANDLLAAGKLAGDPQGLLLQAEREMIAVLAQLQQYAEQSDLPSAAAYQSAIFEASRQLLRLSHARGRLIASGQDALASEAEQALQRLGAAVADLEALPLLGIADEQQSGSSTFAALLNLQGSEHREQTSEDKGIALKRDIASLVKRYPDELRRTQELIEQRNQLLASSAERVASLQQALAELEPVVRAEHGRIQSEVRLIQGTIIALILLTAFAIDRLQRQLTRALGQLAPDLRAWARGDFGQAVQLGSKTPEMIEIETSLNQLRSYLVTLVGTLRQHAQEVAGNSGSLAEMSNDLYQGATRQTSDTAQIRDSLSELEATIQHVADGAGQAAEASRSASQAVAQGQQDISQSLTGLHQLVSEVQGNALAIERLADETNTIGKVLTVIRSIADQTNLLALNAAIEAARAGEQGRGFAVVADEVRTLAQRTSGATEEIQQLIGNLQITANESVEAMRVQVEHATVTAELAETADLALDQIVATIGNIERMAEQIAQATSQQSGAVSEIRSHSEHIHEQGDSNLGHIRRGREQSEQMLRLANELNQATQTFRV</sequence>
<dbReference type="eggNOG" id="COG0840">
    <property type="taxonomic scope" value="Bacteria"/>
</dbReference>
<gene>
    <name evidence="12" type="primary">ctpL</name>
    <name evidence="12" type="ORF">BN1079_01738</name>
</gene>
<dbReference type="PROSITE" id="PS50111">
    <property type="entry name" value="CHEMOTAXIS_TRANSDUC_2"/>
    <property type="match status" value="1"/>
</dbReference>
<dbReference type="SMART" id="SM00283">
    <property type="entry name" value="MA"/>
    <property type="match status" value="1"/>
</dbReference>
<evidence type="ECO:0000256" key="7">
    <source>
        <dbReference type="ARBA" id="ARBA00023224"/>
    </source>
</evidence>
<evidence type="ECO:0000256" key="6">
    <source>
        <dbReference type="ARBA" id="ARBA00023136"/>
    </source>
</evidence>
<dbReference type="InterPro" id="IPR003660">
    <property type="entry name" value="HAMP_dom"/>
</dbReference>
<evidence type="ECO:0000256" key="8">
    <source>
        <dbReference type="ARBA" id="ARBA00029447"/>
    </source>
</evidence>
<evidence type="ECO:0000256" key="5">
    <source>
        <dbReference type="ARBA" id="ARBA00022989"/>
    </source>
</evidence>
<proteinExistence type="inferred from homology"/>
<keyword evidence="3" id="KW-0488">Methylation</keyword>
<name>A0A078LTF2_9PSED</name>
<comment type="similarity">
    <text evidence="8">Belongs to the methyl-accepting chemotaxis (MCP) protein family.</text>
</comment>
<evidence type="ECO:0000313" key="13">
    <source>
        <dbReference type="Proteomes" id="UP000053902"/>
    </source>
</evidence>
<dbReference type="GO" id="GO:0007165">
    <property type="term" value="P:signal transduction"/>
    <property type="evidence" value="ECO:0007669"/>
    <property type="project" value="UniProtKB-KW"/>
</dbReference>
<dbReference type="EMBL" id="CCSF01000001">
    <property type="protein sequence ID" value="CDZ94419.1"/>
    <property type="molecule type" value="Genomic_DNA"/>
</dbReference>
<dbReference type="HOGENOM" id="CLU_000445_107_27_6"/>
<keyword evidence="7 9" id="KW-0807">Transducer</keyword>
<evidence type="ECO:0000259" key="10">
    <source>
        <dbReference type="PROSITE" id="PS50111"/>
    </source>
</evidence>
<dbReference type="InterPro" id="IPR004089">
    <property type="entry name" value="MCPsignal_dom"/>
</dbReference>
<dbReference type="CDD" id="cd11386">
    <property type="entry name" value="MCP_signal"/>
    <property type="match status" value="1"/>
</dbReference>
<feature type="domain" description="HAMP" evidence="11">
    <location>
        <begin position="325"/>
        <end position="378"/>
    </location>
</feature>
<evidence type="ECO:0000313" key="12">
    <source>
        <dbReference type="EMBL" id="CDZ94419.1"/>
    </source>
</evidence>
<evidence type="ECO:0000256" key="1">
    <source>
        <dbReference type="ARBA" id="ARBA00004651"/>
    </source>
</evidence>
<organism evidence="12 13">
    <name type="scientific">Pseudomonas saudiphocaensis</name>
    <dbReference type="NCBI Taxonomy" id="1499686"/>
    <lineage>
        <taxon>Bacteria</taxon>
        <taxon>Pseudomonadati</taxon>
        <taxon>Pseudomonadota</taxon>
        <taxon>Gammaproteobacteria</taxon>
        <taxon>Pseudomonadales</taxon>
        <taxon>Pseudomonadaceae</taxon>
        <taxon>Pseudomonas</taxon>
    </lineage>
</organism>
<dbReference type="AlphaFoldDB" id="A0A078LTF2"/>
<comment type="subcellular location">
    <subcellularLocation>
        <location evidence="1">Cell membrane</location>
        <topology evidence="1">Multi-pass membrane protein</topology>
    </subcellularLocation>
</comment>
<protein>
    <submittedName>
        <fullName evidence="12">Methyl-accepting chemotaxis transducer for inorganic phosphate CtpL</fullName>
    </submittedName>
</protein>
<dbReference type="Gene3D" id="1.10.287.950">
    <property type="entry name" value="Methyl-accepting chemotaxis protein"/>
    <property type="match status" value="1"/>
</dbReference>
<evidence type="ECO:0000256" key="2">
    <source>
        <dbReference type="ARBA" id="ARBA00022475"/>
    </source>
</evidence>
<accession>A0A078LTF2</accession>
<dbReference type="STRING" id="1499686.BN1079_01738"/>
<evidence type="ECO:0000256" key="9">
    <source>
        <dbReference type="PROSITE-ProRule" id="PRU00284"/>
    </source>
</evidence>
<dbReference type="OrthoDB" id="7024925at2"/>
<keyword evidence="13" id="KW-1185">Reference proteome</keyword>
<evidence type="ECO:0000256" key="3">
    <source>
        <dbReference type="ARBA" id="ARBA00022481"/>
    </source>
</evidence>